<reference evidence="3" key="1">
    <citation type="submission" date="2020-05" db="EMBL/GenBank/DDBJ databases">
        <title>Mycena genomes resolve the evolution of fungal bioluminescence.</title>
        <authorList>
            <person name="Tsai I.J."/>
        </authorList>
    </citation>
    <scope>NUCLEOTIDE SEQUENCE</scope>
    <source>
        <strain evidence="3">160909Yilan</strain>
    </source>
</reference>
<evidence type="ECO:0000313" key="4">
    <source>
        <dbReference type="Proteomes" id="UP000623467"/>
    </source>
</evidence>
<dbReference type="GO" id="GO:0005886">
    <property type="term" value="C:plasma membrane"/>
    <property type="evidence" value="ECO:0007669"/>
    <property type="project" value="InterPro"/>
</dbReference>
<feature type="signal peptide" evidence="2">
    <location>
        <begin position="1"/>
        <end position="29"/>
    </location>
</feature>
<feature type="chain" id="PRO_5034127972" evidence="2">
    <location>
        <begin position="30"/>
        <end position="261"/>
    </location>
</feature>
<dbReference type="PANTHER" id="PTHR28019">
    <property type="entry name" value="CELL MEMBRANE PROTEIN YLR413W-RELATED"/>
    <property type="match status" value="1"/>
</dbReference>
<evidence type="ECO:0000256" key="1">
    <source>
        <dbReference type="SAM" id="Phobius"/>
    </source>
</evidence>
<evidence type="ECO:0000256" key="2">
    <source>
        <dbReference type="SAM" id="SignalP"/>
    </source>
</evidence>
<keyword evidence="2" id="KW-0732">Signal</keyword>
<evidence type="ECO:0000313" key="3">
    <source>
        <dbReference type="EMBL" id="KAF7367252.1"/>
    </source>
</evidence>
<keyword evidence="1" id="KW-0812">Transmembrane</keyword>
<feature type="transmembrane region" description="Helical" evidence="1">
    <location>
        <begin position="154"/>
        <end position="174"/>
    </location>
</feature>
<proteinExistence type="predicted"/>
<gene>
    <name evidence="3" type="ORF">MSAN_00787100</name>
</gene>
<organism evidence="3 4">
    <name type="scientific">Mycena sanguinolenta</name>
    <dbReference type="NCBI Taxonomy" id="230812"/>
    <lineage>
        <taxon>Eukaryota</taxon>
        <taxon>Fungi</taxon>
        <taxon>Dikarya</taxon>
        <taxon>Basidiomycota</taxon>
        <taxon>Agaricomycotina</taxon>
        <taxon>Agaricomycetes</taxon>
        <taxon>Agaricomycetidae</taxon>
        <taxon>Agaricales</taxon>
        <taxon>Marasmiineae</taxon>
        <taxon>Mycenaceae</taxon>
        <taxon>Mycena</taxon>
    </lineage>
</organism>
<dbReference type="GO" id="GO:0051285">
    <property type="term" value="C:cell cortex of cell tip"/>
    <property type="evidence" value="ECO:0007669"/>
    <property type="project" value="TreeGrafter"/>
</dbReference>
<dbReference type="InterPro" id="IPR009571">
    <property type="entry name" value="SUR7/Rim9-like_fungi"/>
</dbReference>
<accession>A0A8H6YYE4</accession>
<protein>
    <submittedName>
        <fullName evidence="3">Uncharacterized protein</fullName>
    </submittedName>
</protein>
<dbReference type="Proteomes" id="UP000623467">
    <property type="component" value="Unassembled WGS sequence"/>
</dbReference>
<dbReference type="InterPro" id="IPR052413">
    <property type="entry name" value="SUR7_domain"/>
</dbReference>
<feature type="transmembrane region" description="Helical" evidence="1">
    <location>
        <begin position="225"/>
        <end position="254"/>
    </location>
</feature>
<keyword evidence="1" id="KW-1133">Transmembrane helix</keyword>
<comment type="caution">
    <text evidence="3">The sequence shown here is derived from an EMBL/GenBank/DDBJ whole genome shotgun (WGS) entry which is preliminary data.</text>
</comment>
<dbReference type="Gene3D" id="1.20.140.150">
    <property type="match status" value="1"/>
</dbReference>
<keyword evidence="1" id="KW-0472">Membrane</keyword>
<keyword evidence="4" id="KW-1185">Reference proteome</keyword>
<dbReference type="AlphaFoldDB" id="A0A8H6YYE4"/>
<dbReference type="PANTHER" id="PTHR28019:SF2">
    <property type="entry name" value="CELL MEMBRANE PROTEIN YLR413W-RELATED"/>
    <property type="match status" value="1"/>
</dbReference>
<dbReference type="OrthoDB" id="3349852at2759"/>
<sequence>MRGELCVSAATILSLTSLLLLIFVHVSQLNTSSVPRSISLVKIDVSAYGAALHKAFIDDIDGLYTPNASAPLEAGEGLRQFYFFGLYSHCAYLNDSTTTNGTAGKCTNTSIRNEFTPYTALTSDMLANYTTVTNFILGETTFANSDSWGHTSRAASAMLLLGTICAAVSLFTGVFRRNFTFFLSSFTAVIGSIFVLISATIWTVMIKRAESINTALISGSTPIPVGIVVSIGKGLFLMWAAFVTLLVSVVPYMISCCTFRG</sequence>
<dbReference type="GO" id="GO:0031505">
    <property type="term" value="P:fungal-type cell wall organization"/>
    <property type="evidence" value="ECO:0007669"/>
    <property type="project" value="TreeGrafter"/>
</dbReference>
<feature type="transmembrane region" description="Helical" evidence="1">
    <location>
        <begin position="181"/>
        <end position="205"/>
    </location>
</feature>
<name>A0A8H6YYE4_9AGAR</name>
<dbReference type="EMBL" id="JACAZH010000005">
    <property type="protein sequence ID" value="KAF7367252.1"/>
    <property type="molecule type" value="Genomic_DNA"/>
</dbReference>
<dbReference type="Pfam" id="PF06687">
    <property type="entry name" value="SUR7"/>
    <property type="match status" value="1"/>
</dbReference>